<keyword evidence="6 7" id="KW-0472">Membrane</keyword>
<dbReference type="SUPFAM" id="SSF161098">
    <property type="entry name" value="MetI-like"/>
    <property type="match status" value="1"/>
</dbReference>
<evidence type="ECO:0000313" key="10">
    <source>
        <dbReference type="Proteomes" id="UP000016649"/>
    </source>
</evidence>
<evidence type="ECO:0000256" key="1">
    <source>
        <dbReference type="ARBA" id="ARBA00004651"/>
    </source>
</evidence>
<feature type="transmembrane region" description="Helical" evidence="7">
    <location>
        <begin position="148"/>
        <end position="169"/>
    </location>
</feature>
<name>A0ABN0P0V1_TRELE</name>
<feature type="transmembrane region" description="Helical" evidence="7">
    <location>
        <begin position="273"/>
        <end position="290"/>
    </location>
</feature>
<evidence type="ECO:0000256" key="5">
    <source>
        <dbReference type="ARBA" id="ARBA00022989"/>
    </source>
</evidence>
<dbReference type="PANTHER" id="PTHR43744:SF9">
    <property type="entry name" value="POLYGALACTURONAN_RHAMNOGALACTURONAN TRANSPORT SYSTEM PERMEASE PROTEIN YTCP"/>
    <property type="match status" value="1"/>
</dbReference>
<evidence type="ECO:0000256" key="3">
    <source>
        <dbReference type="ARBA" id="ARBA00022475"/>
    </source>
</evidence>
<dbReference type="Proteomes" id="UP000016649">
    <property type="component" value="Unassembled WGS sequence"/>
</dbReference>
<keyword evidence="4 7" id="KW-0812">Transmembrane</keyword>
<feature type="transmembrane region" description="Helical" evidence="7">
    <location>
        <begin position="20"/>
        <end position="44"/>
    </location>
</feature>
<dbReference type="Gene3D" id="1.10.3720.10">
    <property type="entry name" value="MetI-like"/>
    <property type="match status" value="1"/>
</dbReference>
<keyword evidence="10" id="KW-1185">Reference proteome</keyword>
<reference evidence="9 10" key="1">
    <citation type="submission" date="2013-08" db="EMBL/GenBank/DDBJ databases">
        <authorList>
            <person name="Weinstock G."/>
            <person name="Sodergren E."/>
            <person name="Wylie T."/>
            <person name="Fulton L."/>
            <person name="Fulton R."/>
            <person name="Fronick C."/>
            <person name="O'Laughlin M."/>
            <person name="Godfrey J."/>
            <person name="Miner T."/>
            <person name="Herter B."/>
            <person name="Appelbaum E."/>
            <person name="Cordes M."/>
            <person name="Lek S."/>
            <person name="Wollam A."/>
            <person name="Pepin K.H."/>
            <person name="Palsikar V.B."/>
            <person name="Mitreva M."/>
            <person name="Wilson R.K."/>
        </authorList>
    </citation>
    <scope>NUCLEOTIDE SEQUENCE [LARGE SCALE GENOMIC DNA]</scope>
    <source>
        <strain evidence="9 10">ATCC 700332</strain>
    </source>
</reference>
<dbReference type="PANTHER" id="PTHR43744">
    <property type="entry name" value="ABC TRANSPORTER PERMEASE PROTEIN MG189-RELATED-RELATED"/>
    <property type="match status" value="1"/>
</dbReference>
<dbReference type="InterPro" id="IPR035906">
    <property type="entry name" value="MetI-like_sf"/>
</dbReference>
<dbReference type="CDD" id="cd06261">
    <property type="entry name" value="TM_PBP2"/>
    <property type="match status" value="1"/>
</dbReference>
<comment type="caution">
    <text evidence="9">The sequence shown here is derived from an EMBL/GenBank/DDBJ whole genome shotgun (WGS) entry which is preliminary data.</text>
</comment>
<feature type="transmembrane region" description="Helical" evidence="7">
    <location>
        <begin position="81"/>
        <end position="104"/>
    </location>
</feature>
<evidence type="ECO:0000256" key="4">
    <source>
        <dbReference type="ARBA" id="ARBA00022692"/>
    </source>
</evidence>
<feature type="transmembrane region" description="Helical" evidence="7">
    <location>
        <begin position="192"/>
        <end position="216"/>
    </location>
</feature>
<gene>
    <name evidence="9" type="ORF">HMPREF9193_00623</name>
</gene>
<sequence length="305" mass="34530">MRAKNKKHDFLKISYVSNKLLHIVFTFISLLMILPIVFVIIISFTSQASITKYGYSFFPKELSLEAYRYVFNNTANMGNSFFVSIFVTVTGTALGTLIMSMYAYVLSRKQYAYRKFFHMTALIPMLFSGGMVTTYLVMTTFLGLKNNLLALILPLAMSPFYIFILKTFLKNSVPESLIESVKVDGASEIQTFFYIVVPIAKPGIATIALFLTLGYWNDWFNAMLYIEDPAKIPLQYLLIRMDNTTNFLKQMGSLMGASILEISASIPADPMKMAIVVLIVLPIALAYPYFQRYFVRGLTIGSVKE</sequence>
<keyword evidence="5 7" id="KW-1133">Transmembrane helix</keyword>
<evidence type="ECO:0000256" key="7">
    <source>
        <dbReference type="SAM" id="Phobius"/>
    </source>
</evidence>
<proteinExistence type="predicted"/>
<feature type="domain" description="ABC transmembrane type-1" evidence="8">
    <location>
        <begin position="81"/>
        <end position="287"/>
    </location>
</feature>
<dbReference type="EMBL" id="AWVH01000013">
    <property type="protein sequence ID" value="ERJ93902.1"/>
    <property type="molecule type" value="Genomic_DNA"/>
</dbReference>
<evidence type="ECO:0000256" key="2">
    <source>
        <dbReference type="ARBA" id="ARBA00022448"/>
    </source>
</evidence>
<feature type="transmembrane region" description="Helical" evidence="7">
    <location>
        <begin position="116"/>
        <end position="142"/>
    </location>
</feature>
<accession>A0ABN0P0V1</accession>
<protein>
    <recommendedName>
        <fullName evidence="8">ABC transmembrane type-1 domain-containing protein</fullName>
    </recommendedName>
</protein>
<keyword evidence="3" id="KW-1003">Cell membrane</keyword>
<evidence type="ECO:0000256" key="6">
    <source>
        <dbReference type="ARBA" id="ARBA00023136"/>
    </source>
</evidence>
<comment type="subcellular location">
    <subcellularLocation>
        <location evidence="1">Cell membrane</location>
        <topology evidence="1">Multi-pass membrane protein</topology>
    </subcellularLocation>
</comment>
<dbReference type="RefSeq" id="WP_021686471.1">
    <property type="nucleotide sequence ID" value="NZ_KI260556.1"/>
</dbReference>
<keyword evidence="2" id="KW-0813">Transport</keyword>
<evidence type="ECO:0000313" key="9">
    <source>
        <dbReference type="EMBL" id="ERJ93902.1"/>
    </source>
</evidence>
<organism evidence="9 10">
    <name type="scientific">Treponema lecithinolyticum ATCC 700332</name>
    <dbReference type="NCBI Taxonomy" id="1321815"/>
    <lineage>
        <taxon>Bacteria</taxon>
        <taxon>Pseudomonadati</taxon>
        <taxon>Spirochaetota</taxon>
        <taxon>Spirochaetia</taxon>
        <taxon>Spirochaetales</taxon>
        <taxon>Treponemataceae</taxon>
        <taxon>Treponema</taxon>
    </lineage>
</organism>
<dbReference type="PROSITE" id="PS50928">
    <property type="entry name" value="ABC_TM1"/>
    <property type="match status" value="1"/>
</dbReference>
<dbReference type="InterPro" id="IPR000515">
    <property type="entry name" value="MetI-like"/>
</dbReference>
<evidence type="ECO:0000259" key="8">
    <source>
        <dbReference type="PROSITE" id="PS50928"/>
    </source>
</evidence>